<dbReference type="SMART" id="SM00042">
    <property type="entry name" value="CUB"/>
    <property type="match status" value="1"/>
</dbReference>
<comment type="caution">
    <text evidence="2">Lacks conserved residue(s) required for the propagation of feature annotation.</text>
</comment>
<evidence type="ECO:0000313" key="7">
    <source>
        <dbReference type="RefSeq" id="XP_018006679.2"/>
    </source>
</evidence>
<dbReference type="FunFam" id="2.60.120.290:FF:000005">
    <property type="entry name" value="Procollagen C-endopeptidase enhancer 1"/>
    <property type="match status" value="1"/>
</dbReference>
<dbReference type="KEGG" id="hazt:108664576"/>
<reference evidence="7" key="1">
    <citation type="submission" date="2025-08" db="UniProtKB">
        <authorList>
            <consortium name="RefSeq"/>
        </authorList>
    </citation>
    <scope>IDENTIFICATION</scope>
    <source>
        <tissue evidence="7">Whole organism</tissue>
    </source>
</reference>
<keyword evidence="6" id="KW-1185">Reference proteome</keyword>
<accession>A0A8B7N0C9</accession>
<protein>
    <submittedName>
        <fullName evidence="7">Uncharacterized protein LOC108664576</fullName>
    </submittedName>
</protein>
<dbReference type="InterPro" id="IPR000859">
    <property type="entry name" value="CUB_dom"/>
</dbReference>
<proteinExistence type="predicted"/>
<dbReference type="PROSITE" id="PS01180">
    <property type="entry name" value="CUB"/>
    <property type="match status" value="1"/>
</dbReference>
<dbReference type="AlphaFoldDB" id="A0A8B7N0C9"/>
<evidence type="ECO:0000256" key="2">
    <source>
        <dbReference type="PROSITE-ProRule" id="PRU00059"/>
    </source>
</evidence>
<feature type="signal peptide" evidence="4">
    <location>
        <begin position="1"/>
        <end position="19"/>
    </location>
</feature>
<evidence type="ECO:0000256" key="4">
    <source>
        <dbReference type="SAM" id="SignalP"/>
    </source>
</evidence>
<name>A0A8B7N0C9_HYAAZ</name>
<evidence type="ECO:0000259" key="5">
    <source>
        <dbReference type="PROSITE" id="PS01180"/>
    </source>
</evidence>
<dbReference type="SUPFAM" id="SSF49854">
    <property type="entry name" value="Spermadhesin, CUB domain"/>
    <property type="match status" value="2"/>
</dbReference>
<dbReference type="OrthoDB" id="10009301at2759"/>
<dbReference type="GeneID" id="108664576"/>
<feature type="compositionally biased region" description="Polar residues" evidence="3">
    <location>
        <begin position="302"/>
        <end position="319"/>
    </location>
</feature>
<evidence type="ECO:0000313" key="6">
    <source>
        <dbReference type="Proteomes" id="UP000694843"/>
    </source>
</evidence>
<dbReference type="Gene3D" id="2.60.120.290">
    <property type="entry name" value="Spermadhesin, CUB domain"/>
    <property type="match status" value="2"/>
</dbReference>
<dbReference type="RefSeq" id="XP_018006679.2">
    <property type="nucleotide sequence ID" value="XM_018151190.2"/>
</dbReference>
<keyword evidence="4" id="KW-0732">Signal</keyword>
<gene>
    <name evidence="7" type="primary">LOC108664576</name>
</gene>
<dbReference type="Proteomes" id="UP000694843">
    <property type="component" value="Unplaced"/>
</dbReference>
<dbReference type="InterPro" id="IPR058698">
    <property type="entry name" value="CUB_metazoa"/>
</dbReference>
<feature type="region of interest" description="Disordered" evidence="3">
    <location>
        <begin position="296"/>
        <end position="323"/>
    </location>
</feature>
<organism evidence="6 7">
    <name type="scientific">Hyalella azteca</name>
    <name type="common">Amphipod</name>
    <dbReference type="NCBI Taxonomy" id="294128"/>
    <lineage>
        <taxon>Eukaryota</taxon>
        <taxon>Metazoa</taxon>
        <taxon>Ecdysozoa</taxon>
        <taxon>Arthropoda</taxon>
        <taxon>Crustacea</taxon>
        <taxon>Multicrustacea</taxon>
        <taxon>Malacostraca</taxon>
        <taxon>Eumalacostraca</taxon>
        <taxon>Peracarida</taxon>
        <taxon>Amphipoda</taxon>
        <taxon>Senticaudata</taxon>
        <taxon>Talitrida</taxon>
        <taxon>Talitroidea</taxon>
        <taxon>Hyalellidae</taxon>
        <taxon>Hyalella</taxon>
    </lineage>
</organism>
<dbReference type="Pfam" id="PF00431">
    <property type="entry name" value="CUB"/>
    <property type="match status" value="1"/>
</dbReference>
<evidence type="ECO:0000256" key="3">
    <source>
        <dbReference type="SAM" id="MobiDB-lite"/>
    </source>
</evidence>
<feature type="domain" description="CUB" evidence="5">
    <location>
        <begin position="22"/>
        <end position="147"/>
    </location>
</feature>
<dbReference type="CDD" id="cd00041">
    <property type="entry name" value="CUB"/>
    <property type="match status" value="1"/>
</dbReference>
<dbReference type="PANTHER" id="PTHR33236">
    <property type="entry name" value="INTRAFLAGELLAR TRANSPORT PROTEIN 122 FAMILY PROTEIN-RELATED"/>
    <property type="match status" value="1"/>
</dbReference>
<evidence type="ECO:0000256" key="1">
    <source>
        <dbReference type="ARBA" id="ARBA00023157"/>
    </source>
</evidence>
<dbReference type="InterPro" id="IPR035914">
    <property type="entry name" value="Sperma_CUB_dom_sf"/>
</dbReference>
<dbReference type="Pfam" id="PF26080">
    <property type="entry name" value="CUB_animal"/>
    <property type="match status" value="1"/>
</dbReference>
<dbReference type="PANTHER" id="PTHR33236:SF11">
    <property type="entry name" value="CUB DOMAIN-CONTAINING PROTEIN"/>
    <property type="match status" value="1"/>
</dbReference>
<sequence length="547" mass="61081">MRNFVILYFISISVRNSFSDECGGEMGVKSGEWGSVTSPGYPHHYSPNITCTWILRAPVGEHIELHFVDFDITGSDECSMDHISISSNPLGIGENFADVENVFQGEPRYCGSRAPPFIRSNSNVLALKFVSNADGTCRGFNASFTSSQELVSCGDKTLAREFVFSSPGYPASLAESSLACSLTVEHGCDEPVCQIRLDFDDFEIQPPFWGDCKHDRFYTSSVYPVPTLCGNNTGSHIYLNVEGVRETTLTFMLRELEHHFYKCHDLNELSTVDQHAHVNGSSYTLPPQRYNRRLKREKISRDQGQTNNSERQDSVTTTAPPHPRDVTVALYSYQENDPVQFSERRAWRMRVTQLPCKCADNRVPRAPDGCLQYFQGVSGSVKSFNFDGRGCFTEDRWCDFSKMKDQSDCDIRVGYTGHLNNLDYATCIAPEPGFCGVQYRQEGENGFSMTTVGDIAVAENSSQPLVGDEDCRSDYVWVGGVGAREGGQVTHERYCGTQLGDRPTPGLLVSTGKPFMFRTVTDADEFSATDDYMNRGYHIAYTQTPCT</sequence>
<keyword evidence="1" id="KW-1015">Disulfide bond</keyword>
<feature type="chain" id="PRO_5037641787" evidence="4">
    <location>
        <begin position="20"/>
        <end position="547"/>
    </location>
</feature>